<evidence type="ECO:0000313" key="3">
    <source>
        <dbReference type="Proteomes" id="UP000075025"/>
    </source>
</evidence>
<comment type="caution">
    <text evidence="2">The sequence shown here is derived from an EMBL/GenBank/DDBJ whole genome shotgun (WGS) entry which is preliminary data.</text>
</comment>
<protein>
    <recommendedName>
        <fullName evidence="4">Tyr recombinase domain-containing protein</fullName>
    </recommendedName>
</protein>
<proteinExistence type="predicted"/>
<dbReference type="GO" id="GO:0003677">
    <property type="term" value="F:DNA binding"/>
    <property type="evidence" value="ECO:0007669"/>
    <property type="project" value="InterPro"/>
</dbReference>
<gene>
    <name evidence="2" type="ORF">NS220_08765</name>
</gene>
<evidence type="ECO:0000256" key="1">
    <source>
        <dbReference type="ARBA" id="ARBA00023172"/>
    </source>
</evidence>
<reference evidence="2 3" key="1">
    <citation type="journal article" date="2016" name="Front. Microbiol.">
        <title>Genomic Resource of Rice Seed Associated Bacteria.</title>
        <authorList>
            <person name="Midha S."/>
            <person name="Bansal K."/>
            <person name="Sharma S."/>
            <person name="Kumar N."/>
            <person name="Patil P.P."/>
            <person name="Chaudhry V."/>
            <person name="Patil P.B."/>
        </authorList>
    </citation>
    <scope>NUCLEOTIDE SEQUENCE [LARGE SCALE GENOMIC DNA]</scope>
    <source>
        <strain evidence="2 3">NS220</strain>
    </source>
</reference>
<dbReference type="InterPro" id="IPR011010">
    <property type="entry name" value="DNA_brk_join_enz"/>
</dbReference>
<dbReference type="GO" id="GO:0006310">
    <property type="term" value="P:DNA recombination"/>
    <property type="evidence" value="ECO:0007669"/>
    <property type="project" value="UniProtKB-KW"/>
</dbReference>
<dbReference type="EMBL" id="LDRT01000051">
    <property type="protein sequence ID" value="KTR94575.1"/>
    <property type="molecule type" value="Genomic_DNA"/>
</dbReference>
<name>A0A147EY27_MICTE</name>
<dbReference type="AlphaFoldDB" id="A0A147EY27"/>
<evidence type="ECO:0008006" key="4">
    <source>
        <dbReference type="Google" id="ProtNLM"/>
    </source>
</evidence>
<sequence>MRSAQKGPPGDCYVALRMVMKLSLWDRQITFNPCGGIDLPKALDLDEGELAVLTYVQAEVAASELANCRPYDVLVRFVAYTGLRAGEVAGPRVRAIHLRAGHASVRQTGQWIKRTDQEVGGVDLRNAQVAPHPATCRSWTDSCWRI</sequence>
<dbReference type="Proteomes" id="UP000075025">
    <property type="component" value="Unassembled WGS sequence"/>
</dbReference>
<dbReference type="SUPFAM" id="SSF56349">
    <property type="entry name" value="DNA breaking-rejoining enzymes"/>
    <property type="match status" value="1"/>
</dbReference>
<accession>A0A147EY27</accession>
<dbReference type="GO" id="GO:0015074">
    <property type="term" value="P:DNA integration"/>
    <property type="evidence" value="ECO:0007669"/>
    <property type="project" value="InterPro"/>
</dbReference>
<dbReference type="InterPro" id="IPR013762">
    <property type="entry name" value="Integrase-like_cat_sf"/>
</dbReference>
<dbReference type="PATRIC" id="fig|2033.6.peg.2845"/>
<organism evidence="2 3">
    <name type="scientific">Microbacterium testaceum</name>
    <name type="common">Aureobacterium testaceum</name>
    <name type="synonym">Brevibacterium testaceum</name>
    <dbReference type="NCBI Taxonomy" id="2033"/>
    <lineage>
        <taxon>Bacteria</taxon>
        <taxon>Bacillati</taxon>
        <taxon>Actinomycetota</taxon>
        <taxon>Actinomycetes</taxon>
        <taxon>Micrococcales</taxon>
        <taxon>Microbacteriaceae</taxon>
        <taxon>Microbacterium</taxon>
    </lineage>
</organism>
<dbReference type="Gene3D" id="1.10.443.10">
    <property type="entry name" value="Intergrase catalytic core"/>
    <property type="match status" value="1"/>
</dbReference>
<keyword evidence="1" id="KW-0233">DNA recombination</keyword>
<evidence type="ECO:0000313" key="2">
    <source>
        <dbReference type="EMBL" id="KTR94575.1"/>
    </source>
</evidence>